<sequence>MCDVCFKVQTDPGRWITAVQVRLNHVSHRRTFFHLEQLILKHDAAVHCVGIKQIDQGRVEFVLPSESLAMDFVEFLAKVNPIKPDYVGTMSYDAESDIHKSTLPVEICAVCPGDLISLPPEVAASLGYLGPVVICTKITDCIVLMEPVTIKHRLLDADQYWRSPLKTLFSSADLVRYVVVDIEPTFQKVSVDGSRYQLADVIVDRRSDNYLEKDTPRKVRTHLGHVLDIGMLVLGYAMSGKYKGLGLPDVVLIRKFRWKREKPRTWELKRLVMEVDDSLRSSRGYEEKIEIEYEELLEELEMNPDIWSQYSFYKNKYYQLAI</sequence>
<dbReference type="Proteomes" id="UP001161247">
    <property type="component" value="Chromosome 6"/>
</dbReference>
<organism evidence="11 12">
    <name type="scientific">Oldenlandia corymbosa var. corymbosa</name>
    <dbReference type="NCBI Taxonomy" id="529605"/>
    <lineage>
        <taxon>Eukaryota</taxon>
        <taxon>Viridiplantae</taxon>
        <taxon>Streptophyta</taxon>
        <taxon>Embryophyta</taxon>
        <taxon>Tracheophyta</taxon>
        <taxon>Spermatophyta</taxon>
        <taxon>Magnoliopsida</taxon>
        <taxon>eudicotyledons</taxon>
        <taxon>Gunneridae</taxon>
        <taxon>Pentapetalae</taxon>
        <taxon>asterids</taxon>
        <taxon>lamiids</taxon>
        <taxon>Gentianales</taxon>
        <taxon>Rubiaceae</taxon>
        <taxon>Rubioideae</taxon>
        <taxon>Spermacoceae</taxon>
        <taxon>Hedyotis-Oldenlandia complex</taxon>
        <taxon>Oldenlandia</taxon>
    </lineage>
</organism>
<dbReference type="InterPro" id="IPR039768">
    <property type="entry name" value="Nmd3"/>
</dbReference>
<comment type="subcellular location">
    <subcellularLocation>
        <location evidence="7">Cytoplasm</location>
    </subcellularLocation>
    <subcellularLocation>
        <location evidence="7">Nucleus</location>
    </subcellularLocation>
</comment>
<evidence type="ECO:0000259" key="10">
    <source>
        <dbReference type="Pfam" id="PF21193"/>
    </source>
</evidence>
<evidence type="ECO:0000256" key="7">
    <source>
        <dbReference type="RuleBase" id="RU364108"/>
    </source>
</evidence>
<dbReference type="PANTHER" id="PTHR12746:SF2">
    <property type="entry name" value="60S RIBOSOMAL EXPORT PROTEIN NMD3"/>
    <property type="match status" value="1"/>
</dbReference>
<evidence type="ECO:0000256" key="2">
    <source>
        <dbReference type="ARBA" id="ARBA00017035"/>
    </source>
</evidence>
<dbReference type="EMBL" id="OX459123">
    <property type="protein sequence ID" value="CAI9109975.1"/>
    <property type="molecule type" value="Genomic_DNA"/>
</dbReference>
<gene>
    <name evidence="11" type="ORF">OLC1_LOCUS17740</name>
</gene>
<dbReference type="GO" id="GO:0000055">
    <property type="term" value="P:ribosomal large subunit export from nucleus"/>
    <property type="evidence" value="ECO:0007669"/>
    <property type="project" value="TreeGrafter"/>
</dbReference>
<name>A0AAV1DSQ6_OLDCO</name>
<evidence type="ECO:0000313" key="12">
    <source>
        <dbReference type="Proteomes" id="UP001161247"/>
    </source>
</evidence>
<dbReference type="GO" id="GO:0015031">
    <property type="term" value="P:protein transport"/>
    <property type="evidence" value="ECO:0007669"/>
    <property type="project" value="UniProtKB-KW"/>
</dbReference>
<dbReference type="InterPro" id="IPR048898">
    <property type="entry name" value="OB_NMD3"/>
</dbReference>
<keyword evidence="5 7" id="KW-0653">Protein transport</keyword>
<accession>A0AAV1DSQ6</accession>
<keyword evidence="12" id="KW-1185">Reference proteome</keyword>
<keyword evidence="4 7" id="KW-0963">Cytoplasm</keyword>
<proteinExistence type="inferred from homology"/>
<dbReference type="GO" id="GO:0005634">
    <property type="term" value="C:nucleus"/>
    <property type="evidence" value="ECO:0007669"/>
    <property type="project" value="UniProtKB-SubCell"/>
</dbReference>
<dbReference type="Pfam" id="PF21192">
    <property type="entry name" value="OB_NMD3"/>
    <property type="match status" value="1"/>
</dbReference>
<dbReference type="Pfam" id="PF21193">
    <property type="entry name" value="NMD_SH3"/>
    <property type="match status" value="1"/>
</dbReference>
<dbReference type="GO" id="GO:0043023">
    <property type="term" value="F:ribosomal large subunit binding"/>
    <property type="evidence" value="ECO:0007669"/>
    <property type="project" value="InterPro"/>
</dbReference>
<dbReference type="GO" id="GO:0005737">
    <property type="term" value="C:cytoplasm"/>
    <property type="evidence" value="ECO:0007669"/>
    <property type="project" value="UniProtKB-SubCell"/>
</dbReference>
<evidence type="ECO:0000259" key="8">
    <source>
        <dbReference type="Pfam" id="PF04981"/>
    </source>
</evidence>
<dbReference type="AlphaFoldDB" id="A0AAV1DSQ6"/>
<dbReference type="Pfam" id="PF04981">
    <property type="entry name" value="NMD3"/>
    <property type="match status" value="1"/>
</dbReference>
<dbReference type="PANTHER" id="PTHR12746">
    <property type="entry name" value="NONSENSE-MEDIATED MRNA DECAY PROTEIN 3"/>
    <property type="match status" value="1"/>
</dbReference>
<comment type="function">
    <text evidence="7">Acts as an adapter for the XPO1/CRM1-mediated export of the 60S ribosomal subunit.</text>
</comment>
<comment type="similarity">
    <text evidence="1 7">Belongs to the NMD3 family.</text>
</comment>
<reference evidence="11" key="1">
    <citation type="submission" date="2023-03" db="EMBL/GenBank/DDBJ databases">
        <authorList>
            <person name="Julca I."/>
        </authorList>
    </citation>
    <scope>NUCLEOTIDE SEQUENCE</scope>
</reference>
<evidence type="ECO:0000256" key="4">
    <source>
        <dbReference type="ARBA" id="ARBA00022490"/>
    </source>
</evidence>
<evidence type="ECO:0000259" key="9">
    <source>
        <dbReference type="Pfam" id="PF21192"/>
    </source>
</evidence>
<dbReference type="InterPro" id="IPR048899">
    <property type="entry name" value="NMD_SH3"/>
</dbReference>
<evidence type="ECO:0000256" key="5">
    <source>
        <dbReference type="ARBA" id="ARBA00022927"/>
    </source>
</evidence>
<feature type="domain" description="Nmd3 N-terminal" evidence="8">
    <location>
        <begin position="1"/>
        <end position="84"/>
    </location>
</feature>
<evidence type="ECO:0000313" key="11">
    <source>
        <dbReference type="EMBL" id="CAI9109975.1"/>
    </source>
</evidence>
<keyword evidence="3 7" id="KW-0813">Transport</keyword>
<protein>
    <recommendedName>
        <fullName evidence="2 7">60S ribosomal export protein NMD3</fullName>
    </recommendedName>
</protein>
<feature type="domain" description="60S ribosomal export protein NMD3 SH3" evidence="10">
    <location>
        <begin position="110"/>
        <end position="152"/>
    </location>
</feature>
<evidence type="ECO:0000256" key="3">
    <source>
        <dbReference type="ARBA" id="ARBA00022448"/>
    </source>
</evidence>
<keyword evidence="6 7" id="KW-0539">Nucleus</keyword>
<evidence type="ECO:0000256" key="1">
    <source>
        <dbReference type="ARBA" id="ARBA00009794"/>
    </source>
</evidence>
<feature type="domain" description="60S ribosomal export protein NMD3 OB-fold" evidence="9">
    <location>
        <begin position="174"/>
        <end position="255"/>
    </location>
</feature>
<evidence type="ECO:0000256" key="6">
    <source>
        <dbReference type="ARBA" id="ARBA00023242"/>
    </source>
</evidence>
<dbReference type="InterPro" id="IPR007064">
    <property type="entry name" value="Nmd3_N"/>
</dbReference>